<sequence length="148" mass="16969">MEPYVKLVITPLIDIINRPNTPKTLLENTAITIGRIGLVCAQEVAPLLQQFIRQWCTSLRNIRDNEEKDSAFRGVCLMISANPGGVVQDFIFFCDAVASWVHPKQDLKEMFYKILHGFKNQVGDENWEKFSDQFPQPLRERLAVNYGV</sequence>
<protein>
    <recommendedName>
        <fullName evidence="8">Transportin</fullName>
    </recommendedName>
</protein>
<keyword evidence="3" id="KW-0963">Cytoplasm</keyword>
<dbReference type="PANTHER" id="PTHR10527">
    <property type="entry name" value="IMPORTIN BETA"/>
    <property type="match status" value="1"/>
</dbReference>
<dbReference type="GO" id="GO:0005737">
    <property type="term" value="C:cytoplasm"/>
    <property type="evidence" value="ECO:0007669"/>
    <property type="project" value="UniProtKB-SubCell"/>
</dbReference>
<keyword evidence="7" id="KW-1185">Reference proteome</keyword>
<keyword evidence="4" id="KW-0677">Repeat</keyword>
<dbReference type="SUPFAM" id="SSF48371">
    <property type="entry name" value="ARM repeat"/>
    <property type="match status" value="1"/>
</dbReference>
<evidence type="ECO:0000313" key="6">
    <source>
        <dbReference type="EMBL" id="KAK6180168.1"/>
    </source>
</evidence>
<evidence type="ECO:0000256" key="3">
    <source>
        <dbReference type="ARBA" id="ARBA00022490"/>
    </source>
</evidence>
<name>A0AAN8JRG5_PATCE</name>
<dbReference type="EMBL" id="JAZGQO010000008">
    <property type="protein sequence ID" value="KAK6180168.1"/>
    <property type="molecule type" value="Genomic_DNA"/>
</dbReference>
<organism evidence="6 7">
    <name type="scientific">Patella caerulea</name>
    <name type="common">Rayed Mediterranean limpet</name>
    <dbReference type="NCBI Taxonomy" id="87958"/>
    <lineage>
        <taxon>Eukaryota</taxon>
        <taxon>Metazoa</taxon>
        <taxon>Spiralia</taxon>
        <taxon>Lophotrochozoa</taxon>
        <taxon>Mollusca</taxon>
        <taxon>Gastropoda</taxon>
        <taxon>Patellogastropoda</taxon>
        <taxon>Patelloidea</taxon>
        <taxon>Patellidae</taxon>
        <taxon>Patella</taxon>
    </lineage>
</organism>
<proteinExistence type="predicted"/>
<evidence type="ECO:0000256" key="5">
    <source>
        <dbReference type="ARBA" id="ARBA00022927"/>
    </source>
</evidence>
<dbReference type="GO" id="GO:0006606">
    <property type="term" value="P:protein import into nucleus"/>
    <property type="evidence" value="ECO:0007669"/>
    <property type="project" value="InterPro"/>
</dbReference>
<dbReference type="InterPro" id="IPR011989">
    <property type="entry name" value="ARM-like"/>
</dbReference>
<evidence type="ECO:0000256" key="2">
    <source>
        <dbReference type="ARBA" id="ARBA00022448"/>
    </source>
</evidence>
<dbReference type="Gene3D" id="1.25.10.10">
    <property type="entry name" value="Leucine-rich Repeat Variant"/>
    <property type="match status" value="1"/>
</dbReference>
<keyword evidence="2" id="KW-0813">Transport</keyword>
<dbReference type="InterPro" id="IPR040122">
    <property type="entry name" value="Importin_beta"/>
</dbReference>
<dbReference type="InterPro" id="IPR016024">
    <property type="entry name" value="ARM-type_fold"/>
</dbReference>
<keyword evidence="5" id="KW-0653">Protein transport</keyword>
<gene>
    <name evidence="6" type="ORF">SNE40_012364</name>
</gene>
<dbReference type="AlphaFoldDB" id="A0AAN8JRG5"/>
<accession>A0AAN8JRG5</accession>
<evidence type="ECO:0000256" key="1">
    <source>
        <dbReference type="ARBA" id="ARBA00004496"/>
    </source>
</evidence>
<evidence type="ECO:0008006" key="8">
    <source>
        <dbReference type="Google" id="ProtNLM"/>
    </source>
</evidence>
<dbReference type="Proteomes" id="UP001347796">
    <property type="component" value="Unassembled WGS sequence"/>
</dbReference>
<evidence type="ECO:0000256" key="4">
    <source>
        <dbReference type="ARBA" id="ARBA00022737"/>
    </source>
</evidence>
<evidence type="ECO:0000313" key="7">
    <source>
        <dbReference type="Proteomes" id="UP001347796"/>
    </source>
</evidence>
<comment type="caution">
    <text evidence="6">The sequence shown here is derived from an EMBL/GenBank/DDBJ whole genome shotgun (WGS) entry which is preliminary data.</text>
</comment>
<comment type="subcellular location">
    <subcellularLocation>
        <location evidence="1">Cytoplasm</location>
    </subcellularLocation>
</comment>
<reference evidence="6 7" key="1">
    <citation type="submission" date="2024-01" db="EMBL/GenBank/DDBJ databases">
        <title>The genome of the rayed Mediterranean limpet Patella caerulea (Linnaeus, 1758).</title>
        <authorList>
            <person name="Anh-Thu Weber A."/>
            <person name="Halstead-Nussloch G."/>
        </authorList>
    </citation>
    <scope>NUCLEOTIDE SEQUENCE [LARGE SCALE GENOMIC DNA]</scope>
    <source>
        <strain evidence="6">AATW-2023a</strain>
        <tissue evidence="6">Whole specimen</tissue>
    </source>
</reference>